<keyword evidence="4" id="KW-1185">Reference proteome</keyword>
<evidence type="ECO:0000259" key="2">
    <source>
        <dbReference type="PROSITE" id="PS51084"/>
    </source>
</evidence>
<dbReference type="Pfam" id="PF11969">
    <property type="entry name" value="DcpS_C"/>
    <property type="match status" value="1"/>
</dbReference>
<comment type="caution">
    <text evidence="3">The sequence shown here is derived from an EMBL/GenBank/DDBJ whole genome shotgun (WGS) entry which is preliminary data.</text>
</comment>
<evidence type="ECO:0000313" key="3">
    <source>
        <dbReference type="EMBL" id="EAR62489.1"/>
    </source>
</evidence>
<evidence type="ECO:0000256" key="1">
    <source>
        <dbReference type="PROSITE-ProRule" id="PRU00464"/>
    </source>
</evidence>
<gene>
    <name evidence="3" type="ORF">MED92_05208</name>
</gene>
<reference evidence="3 4" key="1">
    <citation type="submission" date="2006-02" db="EMBL/GenBank/DDBJ databases">
        <authorList>
            <person name="Pinhassi J."/>
            <person name="Pedros-Alio C."/>
            <person name="Ferriera S."/>
            <person name="Johnson J."/>
            <person name="Kravitz S."/>
            <person name="Halpern A."/>
            <person name="Remington K."/>
            <person name="Beeson K."/>
            <person name="Tran B."/>
            <person name="Rogers Y.-H."/>
            <person name="Friedman R."/>
            <person name="Venter J.C."/>
        </authorList>
    </citation>
    <scope>NUCLEOTIDE SEQUENCE [LARGE SCALE GENOMIC DNA]</scope>
    <source>
        <strain evidence="3 4">MED92</strain>
    </source>
</reference>
<sequence>MFCCIARGEEAAECVYQDEYRVAFKDRAPKAPVHLLVIPCQHIRNLNDLREAGAALVAHLVLKSRKLRRELASLMVSVLLPIQV</sequence>
<dbReference type="PANTHER" id="PTHR23089">
    <property type="entry name" value="HISTIDINE TRIAD HIT PROTEIN"/>
    <property type="match status" value="1"/>
</dbReference>
<protein>
    <submittedName>
        <fullName evidence="3">HIT domain protein</fullName>
    </submittedName>
</protein>
<feature type="domain" description="HIT" evidence="2">
    <location>
        <begin position="1"/>
        <end position="84"/>
    </location>
</feature>
<dbReference type="Gene3D" id="3.30.428.10">
    <property type="entry name" value="HIT-like"/>
    <property type="match status" value="1"/>
</dbReference>
<accession>A0A7U8C742</accession>
<dbReference type="Proteomes" id="UP000002171">
    <property type="component" value="Unassembled WGS sequence"/>
</dbReference>
<name>A0A7U8C742_NEPCE</name>
<comment type="caution">
    <text evidence="1">Lacks conserved residue(s) required for the propagation of feature annotation.</text>
</comment>
<dbReference type="InterPro" id="IPR001310">
    <property type="entry name" value="Histidine_triad_HIT"/>
</dbReference>
<organism evidence="3 4">
    <name type="scientific">Neptuniibacter caesariensis</name>
    <dbReference type="NCBI Taxonomy" id="207954"/>
    <lineage>
        <taxon>Bacteria</taxon>
        <taxon>Pseudomonadati</taxon>
        <taxon>Pseudomonadota</taxon>
        <taxon>Gammaproteobacteria</taxon>
        <taxon>Oceanospirillales</taxon>
        <taxon>Oceanospirillaceae</taxon>
        <taxon>Neptuniibacter</taxon>
    </lineage>
</organism>
<dbReference type="EMBL" id="AAOW01000002">
    <property type="protein sequence ID" value="EAR62489.1"/>
    <property type="molecule type" value="Genomic_DNA"/>
</dbReference>
<proteinExistence type="predicted"/>
<dbReference type="RefSeq" id="WP_007021507.1">
    <property type="nucleotide sequence ID" value="NZ_CH724126.1"/>
</dbReference>
<dbReference type="PRINTS" id="PR00332">
    <property type="entry name" value="HISTRIAD"/>
</dbReference>
<evidence type="ECO:0000313" key="4">
    <source>
        <dbReference type="Proteomes" id="UP000002171"/>
    </source>
</evidence>
<dbReference type="GO" id="GO:0003824">
    <property type="term" value="F:catalytic activity"/>
    <property type="evidence" value="ECO:0007669"/>
    <property type="project" value="InterPro"/>
</dbReference>
<dbReference type="AlphaFoldDB" id="A0A7U8C742"/>
<dbReference type="InterPro" id="IPR011146">
    <property type="entry name" value="HIT-like"/>
</dbReference>
<dbReference type="SUPFAM" id="SSF54197">
    <property type="entry name" value="HIT-like"/>
    <property type="match status" value="1"/>
</dbReference>
<dbReference type="InterPro" id="IPR036265">
    <property type="entry name" value="HIT-like_sf"/>
</dbReference>
<dbReference type="PROSITE" id="PS51084">
    <property type="entry name" value="HIT_2"/>
    <property type="match status" value="1"/>
</dbReference>